<evidence type="ECO:0000256" key="1">
    <source>
        <dbReference type="SAM" id="SignalP"/>
    </source>
</evidence>
<gene>
    <name evidence="2" type="ORF">MANES_01G125300</name>
</gene>
<feature type="signal peptide" evidence="1">
    <location>
        <begin position="1"/>
        <end position="16"/>
    </location>
</feature>
<keyword evidence="1" id="KW-0732">Signal</keyword>
<evidence type="ECO:0000313" key="2">
    <source>
        <dbReference type="EMBL" id="OAY60607.1"/>
    </source>
</evidence>
<protein>
    <submittedName>
        <fullName evidence="2">Uncharacterized protein</fullName>
    </submittedName>
</protein>
<accession>A0A2C9WLM0</accession>
<sequence length="47" mass="5421">MMILVLSCNFLLLINFRSNCSLMELPTCYFTLLSIQILAFCKNLEDS</sequence>
<dbReference type="EMBL" id="CM004387">
    <property type="protein sequence ID" value="OAY60607.1"/>
    <property type="molecule type" value="Genomic_DNA"/>
</dbReference>
<reference evidence="2" key="1">
    <citation type="submission" date="2016-02" db="EMBL/GenBank/DDBJ databases">
        <title>WGS assembly of Manihot esculenta.</title>
        <authorList>
            <person name="Bredeson J.V."/>
            <person name="Prochnik S.E."/>
            <person name="Lyons J.B."/>
            <person name="Schmutz J."/>
            <person name="Grimwood J."/>
            <person name="Vrebalov J."/>
            <person name="Bart R.S."/>
            <person name="Amuge T."/>
            <person name="Ferguson M.E."/>
            <person name="Green R."/>
            <person name="Putnam N."/>
            <person name="Stites J."/>
            <person name="Rounsley S."/>
            <person name="Rokhsar D.S."/>
        </authorList>
    </citation>
    <scope>NUCLEOTIDE SEQUENCE [LARGE SCALE GENOMIC DNA]</scope>
    <source>
        <tissue evidence="2">Leaf</tissue>
    </source>
</reference>
<proteinExistence type="predicted"/>
<feature type="chain" id="PRO_5013265675" evidence="1">
    <location>
        <begin position="17"/>
        <end position="47"/>
    </location>
</feature>
<organism evidence="2">
    <name type="scientific">Manihot esculenta</name>
    <name type="common">Cassava</name>
    <name type="synonym">Jatropha manihot</name>
    <dbReference type="NCBI Taxonomy" id="3983"/>
    <lineage>
        <taxon>Eukaryota</taxon>
        <taxon>Viridiplantae</taxon>
        <taxon>Streptophyta</taxon>
        <taxon>Embryophyta</taxon>
        <taxon>Tracheophyta</taxon>
        <taxon>Spermatophyta</taxon>
        <taxon>Magnoliopsida</taxon>
        <taxon>eudicotyledons</taxon>
        <taxon>Gunneridae</taxon>
        <taxon>Pentapetalae</taxon>
        <taxon>rosids</taxon>
        <taxon>fabids</taxon>
        <taxon>Malpighiales</taxon>
        <taxon>Euphorbiaceae</taxon>
        <taxon>Crotonoideae</taxon>
        <taxon>Manihoteae</taxon>
        <taxon>Manihot</taxon>
    </lineage>
</organism>
<dbReference type="AlphaFoldDB" id="A0A2C9WLM0"/>
<name>A0A2C9WLM0_MANES</name>